<keyword evidence="1" id="KW-0812">Transmembrane</keyword>
<dbReference type="InterPro" id="IPR029787">
    <property type="entry name" value="Nucleotide_cyclase"/>
</dbReference>
<dbReference type="AlphaFoldDB" id="A0A2T3FZB5"/>
<feature type="transmembrane region" description="Helical" evidence="1">
    <location>
        <begin position="166"/>
        <end position="188"/>
    </location>
</feature>
<proteinExistence type="predicted"/>
<reference evidence="4" key="1">
    <citation type="submission" date="2018-03" db="EMBL/GenBank/DDBJ databases">
        <title>Lachnoclostridium SNUG30370 gen.nov., sp.nov., isolated from human faeces.</title>
        <authorList>
            <person name="Seo B."/>
            <person name="Jeon K."/>
            <person name="Ko G."/>
        </authorList>
    </citation>
    <scope>NUCLEOTIDE SEQUENCE [LARGE SCALE GENOMIC DNA]</scope>
    <source>
        <strain evidence="4">SNUG30370</strain>
    </source>
</reference>
<comment type="caution">
    <text evidence="3">The sequence shown here is derived from an EMBL/GenBank/DDBJ whole genome shotgun (WGS) entry which is preliminary data.</text>
</comment>
<organism evidence="3 4">
    <name type="scientific">Faecalibacillus faecis</name>
    <dbReference type="NCBI Taxonomy" id="1982628"/>
    <lineage>
        <taxon>Bacteria</taxon>
        <taxon>Bacillati</taxon>
        <taxon>Bacillota</taxon>
        <taxon>Erysipelotrichia</taxon>
        <taxon>Erysipelotrichales</taxon>
        <taxon>Coprobacillaceae</taxon>
        <taxon>Faecalibacillus</taxon>
    </lineage>
</organism>
<evidence type="ECO:0000259" key="2">
    <source>
        <dbReference type="PROSITE" id="PS50887"/>
    </source>
</evidence>
<dbReference type="InterPro" id="IPR043128">
    <property type="entry name" value="Rev_trsase/Diguanyl_cyclase"/>
</dbReference>
<gene>
    <name evidence="3" type="ORF">C7U55_06845</name>
</gene>
<keyword evidence="1" id="KW-1133">Transmembrane helix</keyword>
<dbReference type="InterPro" id="IPR000160">
    <property type="entry name" value="GGDEF_dom"/>
</dbReference>
<sequence>MKAEQRKNRNRMIERFIQGLLMIVLIVLTIFMMIDVNKIQGNARVINYAGIIRGATQREIKLEISGNANNSLIRYLDDIFDGLMHGGGKYQLTKIDDQKYQNKLAKLNKAWVSLKEEIQKVRENGYENTNIINMSEDYFYLADETVTAAENYSQHCASQLNSIEKGLIVTSTLIVCVIIRETILAIVLMKRNKELNKLAYIDLHTGLPNRSRVEELVGEYNHFDQPSAMIVFDLNDLKEVNDSLGHVAGDTLIMNFADIIRTSIPDKHFVGRYGGDEFIALLTNVTKDEVEEIITSVQNEAKRYNEFSKQIHLDFAYGYDLSTSYQEANLKVLLNQADKNMYDCKTRMKQARKG</sequence>
<evidence type="ECO:0000313" key="3">
    <source>
        <dbReference type="EMBL" id="PST40620.1"/>
    </source>
</evidence>
<dbReference type="PROSITE" id="PS50887">
    <property type="entry name" value="GGDEF"/>
    <property type="match status" value="1"/>
</dbReference>
<accession>A0A2T3FZB5</accession>
<dbReference type="RefSeq" id="WP_106987925.1">
    <property type="nucleotide sequence ID" value="NZ_JADPLM010000018.1"/>
</dbReference>
<keyword evidence="1" id="KW-0472">Membrane</keyword>
<dbReference type="GO" id="GO:1902201">
    <property type="term" value="P:negative regulation of bacterial-type flagellum-dependent cell motility"/>
    <property type="evidence" value="ECO:0007669"/>
    <property type="project" value="TreeGrafter"/>
</dbReference>
<dbReference type="Gene3D" id="3.30.70.270">
    <property type="match status" value="1"/>
</dbReference>
<name>A0A2T3FZB5_9FIRM</name>
<dbReference type="GO" id="GO:0043709">
    <property type="term" value="P:cell adhesion involved in single-species biofilm formation"/>
    <property type="evidence" value="ECO:0007669"/>
    <property type="project" value="TreeGrafter"/>
</dbReference>
<dbReference type="NCBIfam" id="TIGR00254">
    <property type="entry name" value="GGDEF"/>
    <property type="match status" value="1"/>
</dbReference>
<dbReference type="GO" id="GO:0052621">
    <property type="term" value="F:diguanylate cyclase activity"/>
    <property type="evidence" value="ECO:0007669"/>
    <property type="project" value="TreeGrafter"/>
</dbReference>
<dbReference type="SMART" id="SM00267">
    <property type="entry name" value="GGDEF"/>
    <property type="match status" value="1"/>
</dbReference>
<dbReference type="InterPro" id="IPR050469">
    <property type="entry name" value="Diguanylate_Cyclase"/>
</dbReference>
<keyword evidence="4" id="KW-1185">Reference proteome</keyword>
<dbReference type="PANTHER" id="PTHR45138:SF6">
    <property type="entry name" value="DIGUANYLATE CYCLASE DGCN"/>
    <property type="match status" value="1"/>
</dbReference>
<protein>
    <submittedName>
        <fullName evidence="3">GGDEF domain-containing protein</fullName>
    </submittedName>
</protein>
<dbReference type="GO" id="GO:0005886">
    <property type="term" value="C:plasma membrane"/>
    <property type="evidence" value="ECO:0007669"/>
    <property type="project" value="TreeGrafter"/>
</dbReference>
<feature type="domain" description="GGDEF" evidence="2">
    <location>
        <begin position="225"/>
        <end position="354"/>
    </location>
</feature>
<dbReference type="Proteomes" id="UP000241201">
    <property type="component" value="Unassembled WGS sequence"/>
</dbReference>
<feature type="transmembrane region" description="Helical" evidence="1">
    <location>
        <begin position="12"/>
        <end position="34"/>
    </location>
</feature>
<dbReference type="SUPFAM" id="SSF55073">
    <property type="entry name" value="Nucleotide cyclase"/>
    <property type="match status" value="1"/>
</dbReference>
<dbReference type="Pfam" id="PF00990">
    <property type="entry name" value="GGDEF"/>
    <property type="match status" value="1"/>
</dbReference>
<evidence type="ECO:0000313" key="4">
    <source>
        <dbReference type="Proteomes" id="UP000241201"/>
    </source>
</evidence>
<dbReference type="PANTHER" id="PTHR45138">
    <property type="entry name" value="REGULATORY COMPONENTS OF SENSORY TRANSDUCTION SYSTEM"/>
    <property type="match status" value="1"/>
</dbReference>
<evidence type="ECO:0000256" key="1">
    <source>
        <dbReference type="SAM" id="Phobius"/>
    </source>
</evidence>
<dbReference type="EMBL" id="PYLP01000006">
    <property type="protein sequence ID" value="PST40620.1"/>
    <property type="molecule type" value="Genomic_DNA"/>
</dbReference>
<dbReference type="CDD" id="cd01949">
    <property type="entry name" value="GGDEF"/>
    <property type="match status" value="1"/>
</dbReference>
<dbReference type="GeneID" id="77470804"/>